<keyword evidence="4" id="KW-0187">Copper transport</keyword>
<organism evidence="6 7">
    <name type="scientific">Cercophora scortea</name>
    <dbReference type="NCBI Taxonomy" id="314031"/>
    <lineage>
        <taxon>Eukaryota</taxon>
        <taxon>Fungi</taxon>
        <taxon>Dikarya</taxon>
        <taxon>Ascomycota</taxon>
        <taxon>Pezizomycotina</taxon>
        <taxon>Sordariomycetes</taxon>
        <taxon>Sordariomycetidae</taxon>
        <taxon>Sordariales</taxon>
        <taxon>Lasiosphaeriaceae</taxon>
        <taxon>Cercophora</taxon>
    </lineage>
</organism>
<name>A0AAE0J3J9_9PEZI</name>
<evidence type="ECO:0000256" key="3">
    <source>
        <dbReference type="ARBA" id="ARBA00023136"/>
    </source>
</evidence>
<gene>
    <name evidence="6" type="ORF">B0T19DRAFT_35323</name>
</gene>
<evidence type="ECO:0000256" key="1">
    <source>
        <dbReference type="ARBA" id="ARBA00022692"/>
    </source>
</evidence>
<feature type="region of interest" description="Disordered" evidence="5">
    <location>
        <begin position="1"/>
        <end position="23"/>
    </location>
</feature>
<keyword evidence="2 4" id="KW-1133">Transmembrane helix</keyword>
<keyword evidence="4" id="KW-0813">Transport</keyword>
<keyword evidence="7" id="KW-1185">Reference proteome</keyword>
<evidence type="ECO:0000256" key="4">
    <source>
        <dbReference type="RuleBase" id="RU367022"/>
    </source>
</evidence>
<feature type="transmembrane region" description="Helical" evidence="4">
    <location>
        <begin position="58"/>
        <end position="77"/>
    </location>
</feature>
<dbReference type="GO" id="GO:0005375">
    <property type="term" value="F:copper ion transmembrane transporter activity"/>
    <property type="evidence" value="ECO:0007669"/>
    <property type="project" value="UniProtKB-UniRule"/>
</dbReference>
<dbReference type="PANTHER" id="PTHR12483:SF79">
    <property type="entry name" value="COPPER TRANSPORT PROTEIN"/>
    <property type="match status" value="1"/>
</dbReference>
<keyword evidence="3 4" id="KW-0472">Membrane</keyword>
<sequence length="230" mass="25090">MDHSDHSDTTTTNNSTMDMGMGGDDTTSGPACKISMLWNWYTTDACFLSRSWQITGKGSFAATCIGIMLMVVLLEALRRMGKEYDAHILRAFNRRISTLAAQKSVSATSTQGAVRKRLVRPWMSSHPAQEGPYDGEGGRQTFIFRASALQQLVRSLIYAVTFGLAYILMLLAMYYNGYIIFCIIIGSFIGKFLCDWMTQRVVIGLDKAGNGVDACGAAAAGIEDPTVCCG</sequence>
<reference evidence="6" key="1">
    <citation type="journal article" date="2023" name="Mol. Phylogenet. Evol.">
        <title>Genome-scale phylogeny and comparative genomics of the fungal order Sordariales.</title>
        <authorList>
            <person name="Hensen N."/>
            <person name="Bonometti L."/>
            <person name="Westerberg I."/>
            <person name="Brannstrom I.O."/>
            <person name="Guillou S."/>
            <person name="Cros-Aarteil S."/>
            <person name="Calhoun S."/>
            <person name="Haridas S."/>
            <person name="Kuo A."/>
            <person name="Mondo S."/>
            <person name="Pangilinan J."/>
            <person name="Riley R."/>
            <person name="LaButti K."/>
            <person name="Andreopoulos B."/>
            <person name="Lipzen A."/>
            <person name="Chen C."/>
            <person name="Yan M."/>
            <person name="Daum C."/>
            <person name="Ng V."/>
            <person name="Clum A."/>
            <person name="Steindorff A."/>
            <person name="Ohm R.A."/>
            <person name="Martin F."/>
            <person name="Silar P."/>
            <person name="Natvig D.O."/>
            <person name="Lalanne C."/>
            <person name="Gautier V."/>
            <person name="Ament-Velasquez S.L."/>
            <person name="Kruys A."/>
            <person name="Hutchinson M.I."/>
            <person name="Powell A.J."/>
            <person name="Barry K."/>
            <person name="Miller A.N."/>
            <person name="Grigoriev I.V."/>
            <person name="Debuchy R."/>
            <person name="Gladieux P."/>
            <person name="Hiltunen Thoren M."/>
            <person name="Johannesson H."/>
        </authorList>
    </citation>
    <scope>NUCLEOTIDE SEQUENCE</scope>
    <source>
        <strain evidence="6">SMH4131-1</strain>
    </source>
</reference>
<comment type="similarity">
    <text evidence="4">Belongs to the copper transporter (Ctr) (TC 1.A.56) family. SLC31A subfamily.</text>
</comment>
<dbReference type="EMBL" id="JAUEPO010000001">
    <property type="protein sequence ID" value="KAK3336296.1"/>
    <property type="molecule type" value="Genomic_DNA"/>
</dbReference>
<protein>
    <recommendedName>
        <fullName evidence="4">Copper transport protein</fullName>
    </recommendedName>
</protein>
<dbReference type="InterPro" id="IPR007274">
    <property type="entry name" value="Cop_transporter"/>
</dbReference>
<proteinExistence type="inferred from homology"/>
<evidence type="ECO:0000313" key="7">
    <source>
        <dbReference type="Proteomes" id="UP001286456"/>
    </source>
</evidence>
<feature type="transmembrane region" description="Helical" evidence="4">
    <location>
        <begin position="152"/>
        <end position="172"/>
    </location>
</feature>
<dbReference type="Pfam" id="PF04145">
    <property type="entry name" value="Ctr"/>
    <property type="match status" value="1"/>
</dbReference>
<keyword evidence="1 4" id="KW-0812">Transmembrane</keyword>
<comment type="caution">
    <text evidence="6">The sequence shown here is derived from an EMBL/GenBank/DDBJ whole genome shotgun (WGS) entry which is preliminary data.</text>
</comment>
<evidence type="ECO:0000256" key="2">
    <source>
        <dbReference type="ARBA" id="ARBA00022989"/>
    </source>
</evidence>
<feature type="compositionally biased region" description="Low complexity" evidence="5">
    <location>
        <begin position="9"/>
        <end position="23"/>
    </location>
</feature>
<keyword evidence="4" id="KW-0186">Copper</keyword>
<dbReference type="Proteomes" id="UP001286456">
    <property type="component" value="Unassembled WGS sequence"/>
</dbReference>
<evidence type="ECO:0000256" key="5">
    <source>
        <dbReference type="SAM" id="MobiDB-lite"/>
    </source>
</evidence>
<dbReference type="PANTHER" id="PTHR12483">
    <property type="entry name" value="SOLUTE CARRIER FAMILY 31 COPPER TRANSPORTERS"/>
    <property type="match status" value="1"/>
</dbReference>
<accession>A0AAE0J3J9</accession>
<feature type="transmembrane region" description="Helical" evidence="4">
    <location>
        <begin position="178"/>
        <end position="197"/>
    </location>
</feature>
<dbReference type="AlphaFoldDB" id="A0AAE0J3J9"/>
<keyword evidence="4" id="KW-0406">Ion transport</keyword>
<evidence type="ECO:0000313" key="6">
    <source>
        <dbReference type="EMBL" id="KAK3336296.1"/>
    </source>
</evidence>
<dbReference type="GO" id="GO:0016020">
    <property type="term" value="C:membrane"/>
    <property type="evidence" value="ECO:0007669"/>
    <property type="project" value="UniProtKB-SubCell"/>
</dbReference>
<reference evidence="6" key="2">
    <citation type="submission" date="2023-06" db="EMBL/GenBank/DDBJ databases">
        <authorList>
            <consortium name="Lawrence Berkeley National Laboratory"/>
            <person name="Haridas S."/>
            <person name="Hensen N."/>
            <person name="Bonometti L."/>
            <person name="Westerberg I."/>
            <person name="Brannstrom I.O."/>
            <person name="Guillou S."/>
            <person name="Cros-Aarteil S."/>
            <person name="Calhoun S."/>
            <person name="Kuo A."/>
            <person name="Mondo S."/>
            <person name="Pangilinan J."/>
            <person name="Riley R."/>
            <person name="Labutti K."/>
            <person name="Andreopoulos B."/>
            <person name="Lipzen A."/>
            <person name="Chen C."/>
            <person name="Yanf M."/>
            <person name="Daum C."/>
            <person name="Ng V."/>
            <person name="Clum A."/>
            <person name="Steindorff A."/>
            <person name="Ohm R."/>
            <person name="Martin F."/>
            <person name="Silar P."/>
            <person name="Natvig D."/>
            <person name="Lalanne C."/>
            <person name="Gautier V."/>
            <person name="Ament-Velasquez S.L."/>
            <person name="Kruys A."/>
            <person name="Hutchinson M.I."/>
            <person name="Powell A.J."/>
            <person name="Barry K."/>
            <person name="Miller A.N."/>
            <person name="Grigoriev I.V."/>
            <person name="Debuchy R."/>
            <person name="Gladieux P."/>
            <person name="Thoren M.H."/>
            <person name="Johannesson H."/>
        </authorList>
    </citation>
    <scope>NUCLEOTIDE SEQUENCE</scope>
    <source>
        <strain evidence="6">SMH4131-1</strain>
    </source>
</reference>
<comment type="subcellular location">
    <subcellularLocation>
        <location evidence="4">Membrane</location>
        <topology evidence="4">Multi-pass membrane protein</topology>
    </subcellularLocation>
</comment>